<keyword evidence="2" id="KW-1185">Reference proteome</keyword>
<name>A0AAP0JYV3_9MAGN</name>
<organism evidence="1 2">
    <name type="scientific">Stephania yunnanensis</name>
    <dbReference type="NCBI Taxonomy" id="152371"/>
    <lineage>
        <taxon>Eukaryota</taxon>
        <taxon>Viridiplantae</taxon>
        <taxon>Streptophyta</taxon>
        <taxon>Embryophyta</taxon>
        <taxon>Tracheophyta</taxon>
        <taxon>Spermatophyta</taxon>
        <taxon>Magnoliopsida</taxon>
        <taxon>Ranunculales</taxon>
        <taxon>Menispermaceae</taxon>
        <taxon>Menispermoideae</taxon>
        <taxon>Cissampelideae</taxon>
        <taxon>Stephania</taxon>
    </lineage>
</organism>
<sequence length="77" mass="8781">MISFRLLSFARYSHFHGYRGGGGSSLPPHHHCPLQPVVVVESPLSIKFDFEVSNRGCEKDWVLSWIGSHHCGAVWWF</sequence>
<dbReference type="Proteomes" id="UP001420932">
    <property type="component" value="Unassembled WGS sequence"/>
</dbReference>
<dbReference type="AlphaFoldDB" id="A0AAP0JYV3"/>
<proteinExistence type="predicted"/>
<evidence type="ECO:0000313" key="2">
    <source>
        <dbReference type="Proteomes" id="UP001420932"/>
    </source>
</evidence>
<gene>
    <name evidence="1" type="ORF">Syun_011590</name>
</gene>
<reference evidence="1 2" key="1">
    <citation type="submission" date="2024-01" db="EMBL/GenBank/DDBJ databases">
        <title>Genome assemblies of Stephania.</title>
        <authorList>
            <person name="Yang L."/>
        </authorList>
    </citation>
    <scope>NUCLEOTIDE SEQUENCE [LARGE SCALE GENOMIC DNA]</scope>
    <source>
        <strain evidence="1">YNDBR</strain>
        <tissue evidence="1">Leaf</tissue>
    </source>
</reference>
<protein>
    <submittedName>
        <fullName evidence="1">Uncharacterized protein</fullName>
    </submittedName>
</protein>
<dbReference type="EMBL" id="JBBNAF010000005">
    <property type="protein sequence ID" value="KAK9142190.1"/>
    <property type="molecule type" value="Genomic_DNA"/>
</dbReference>
<comment type="caution">
    <text evidence="1">The sequence shown here is derived from an EMBL/GenBank/DDBJ whole genome shotgun (WGS) entry which is preliminary data.</text>
</comment>
<accession>A0AAP0JYV3</accession>
<evidence type="ECO:0000313" key="1">
    <source>
        <dbReference type="EMBL" id="KAK9142190.1"/>
    </source>
</evidence>